<proteinExistence type="predicted"/>
<dbReference type="RefSeq" id="WP_115542372.1">
    <property type="nucleotide sequence ID" value="NZ_NXLQ01000002.1"/>
</dbReference>
<dbReference type="Proteomes" id="UP000256379">
    <property type="component" value="Unassembled WGS sequence"/>
</dbReference>
<name>A0A3D8IQ95_9HELI</name>
<sequence length="359" mass="41237">MKKIQKETNKFTSTDCEIEYDVYYVRCNEDSNKNSYSYLESYKDTSKDSKQNLEYKSHNTESLRDCSLSHTSNHPQNAILVQIAHGMVEHKDKYKFIATKLAQMGYIVAINDHRGHGNSIGGEIFWGEMGENGFEMAVEDLHTLHTILCERFKPKKFVLIGHSMGSLISRRYLQKYESNIDCLILCGTPSPHVCVNVGIRFLKTLRILGINRIGRKIANRFSFASFNAKYHKPPYDEISSVRWINRDENELRRHISDEKCRFLFTINSFINLLGGVRTVFGKYPNPVRKPNLPIIFMSGEDDACGQFGKGVLSAFKHIQSQGYQNVKCTLYGGARHEILLELNKEEVAKNIIDFIEQNL</sequence>
<dbReference type="InterPro" id="IPR022742">
    <property type="entry name" value="Hydrolase_4"/>
</dbReference>
<accession>A0A3D8IQ95</accession>
<dbReference type="SUPFAM" id="SSF53474">
    <property type="entry name" value="alpha/beta-Hydrolases"/>
    <property type="match status" value="1"/>
</dbReference>
<dbReference type="Pfam" id="PF12146">
    <property type="entry name" value="Hydrolase_4"/>
    <property type="match status" value="1"/>
</dbReference>
<dbReference type="OrthoDB" id="9806902at2"/>
<evidence type="ECO:0000313" key="3">
    <source>
        <dbReference type="Proteomes" id="UP000256379"/>
    </source>
</evidence>
<organism evidence="2 3">
    <name type="scientific">Helicobacter didelphidarum</name>
    <dbReference type="NCBI Taxonomy" id="2040648"/>
    <lineage>
        <taxon>Bacteria</taxon>
        <taxon>Pseudomonadati</taxon>
        <taxon>Campylobacterota</taxon>
        <taxon>Epsilonproteobacteria</taxon>
        <taxon>Campylobacterales</taxon>
        <taxon>Helicobacteraceae</taxon>
        <taxon>Helicobacter</taxon>
    </lineage>
</organism>
<reference evidence="2 3" key="1">
    <citation type="submission" date="2018-04" db="EMBL/GenBank/DDBJ databases">
        <title>Novel Campyloabacter and Helicobacter Species and Strains.</title>
        <authorList>
            <person name="Mannion A.J."/>
            <person name="Shen Z."/>
            <person name="Fox J.G."/>
        </authorList>
    </citation>
    <scope>NUCLEOTIDE SEQUENCE [LARGE SCALE GENOMIC DNA]</scope>
    <source>
        <strain evidence="2 3">MIT 17-337</strain>
    </source>
</reference>
<keyword evidence="2" id="KW-0378">Hydrolase</keyword>
<keyword evidence="3" id="KW-1185">Reference proteome</keyword>
<dbReference type="Gene3D" id="3.40.50.1820">
    <property type="entry name" value="alpha/beta hydrolase"/>
    <property type="match status" value="1"/>
</dbReference>
<dbReference type="PANTHER" id="PTHR11614">
    <property type="entry name" value="PHOSPHOLIPASE-RELATED"/>
    <property type="match status" value="1"/>
</dbReference>
<feature type="domain" description="Serine aminopeptidase S33" evidence="1">
    <location>
        <begin position="80"/>
        <end position="342"/>
    </location>
</feature>
<dbReference type="InterPro" id="IPR029058">
    <property type="entry name" value="AB_hydrolase_fold"/>
</dbReference>
<dbReference type="AlphaFoldDB" id="A0A3D8IQ95"/>
<dbReference type="InterPro" id="IPR051044">
    <property type="entry name" value="MAG_DAG_Lipase"/>
</dbReference>
<gene>
    <name evidence="2" type="ORF">CQA53_02120</name>
</gene>
<dbReference type="GO" id="GO:0016787">
    <property type="term" value="F:hydrolase activity"/>
    <property type="evidence" value="ECO:0007669"/>
    <property type="project" value="UniProtKB-KW"/>
</dbReference>
<dbReference type="EMBL" id="NXLQ01000002">
    <property type="protein sequence ID" value="RDU67076.1"/>
    <property type="molecule type" value="Genomic_DNA"/>
</dbReference>
<evidence type="ECO:0000259" key="1">
    <source>
        <dbReference type="Pfam" id="PF12146"/>
    </source>
</evidence>
<comment type="caution">
    <text evidence="2">The sequence shown here is derived from an EMBL/GenBank/DDBJ whole genome shotgun (WGS) entry which is preliminary data.</text>
</comment>
<protein>
    <submittedName>
        <fullName evidence="2">Alpha/beta hydrolase</fullName>
    </submittedName>
</protein>
<evidence type="ECO:0000313" key="2">
    <source>
        <dbReference type="EMBL" id="RDU67076.1"/>
    </source>
</evidence>